<evidence type="ECO:0000256" key="2">
    <source>
        <dbReference type="ARBA" id="ARBA00005236"/>
    </source>
</evidence>
<keyword evidence="6 7" id="KW-0472">Membrane</keyword>
<dbReference type="GO" id="GO:0098797">
    <property type="term" value="C:plasma membrane protein complex"/>
    <property type="evidence" value="ECO:0007669"/>
    <property type="project" value="TreeGrafter"/>
</dbReference>
<feature type="transmembrane region" description="Helical" evidence="7">
    <location>
        <begin position="319"/>
        <end position="345"/>
    </location>
</feature>
<evidence type="ECO:0000256" key="5">
    <source>
        <dbReference type="ARBA" id="ARBA00022989"/>
    </source>
</evidence>
<dbReference type="PANTHER" id="PTHR30489:SF0">
    <property type="entry name" value="LIPOPROTEIN-RELEASING SYSTEM TRANSMEMBRANE PROTEIN LOLE"/>
    <property type="match status" value="1"/>
</dbReference>
<dbReference type="Pfam" id="PF02687">
    <property type="entry name" value="FtsX"/>
    <property type="match status" value="1"/>
</dbReference>
<comment type="similarity">
    <text evidence="2">Belongs to the ABC-4 integral membrane protein family. LolC/E subfamily.</text>
</comment>
<dbReference type="AlphaFoldDB" id="A0A2U8GST1"/>
<feature type="transmembrane region" description="Helical" evidence="7">
    <location>
        <begin position="365"/>
        <end position="385"/>
    </location>
</feature>
<accession>A0A2U8GST1</accession>
<evidence type="ECO:0000256" key="6">
    <source>
        <dbReference type="ARBA" id="ARBA00023136"/>
    </source>
</evidence>
<dbReference type="Pfam" id="PF12704">
    <property type="entry name" value="MacB_PCD"/>
    <property type="match status" value="1"/>
</dbReference>
<evidence type="ECO:0000256" key="7">
    <source>
        <dbReference type="SAM" id="Phobius"/>
    </source>
</evidence>
<feature type="domain" description="MacB-like periplasmic core" evidence="9">
    <location>
        <begin position="17"/>
        <end position="237"/>
    </location>
</feature>
<keyword evidence="5 7" id="KW-1133">Transmembrane helix</keyword>
<comment type="subcellular location">
    <subcellularLocation>
        <location evidence="1">Cell membrane</location>
        <topology evidence="1">Multi-pass membrane protein</topology>
    </subcellularLocation>
</comment>
<feature type="transmembrane region" description="Helical" evidence="7">
    <location>
        <begin position="21"/>
        <end position="38"/>
    </location>
</feature>
<evidence type="ECO:0000256" key="1">
    <source>
        <dbReference type="ARBA" id="ARBA00004651"/>
    </source>
</evidence>
<dbReference type="RefSeq" id="WP_108949271.1">
    <property type="nucleotide sequence ID" value="NZ_CP022187.1"/>
</dbReference>
<dbReference type="Proteomes" id="UP000244930">
    <property type="component" value="Chromosome"/>
</dbReference>
<keyword evidence="3" id="KW-1003">Cell membrane</keyword>
<feature type="domain" description="ABC3 transporter permease C-terminal" evidence="8">
    <location>
        <begin position="272"/>
        <end position="394"/>
    </location>
</feature>
<organism evidence="10 11">
    <name type="scientific">Parazoarcus communis</name>
    <dbReference type="NCBI Taxonomy" id="41977"/>
    <lineage>
        <taxon>Bacteria</taxon>
        <taxon>Pseudomonadati</taxon>
        <taxon>Pseudomonadota</taxon>
        <taxon>Betaproteobacteria</taxon>
        <taxon>Rhodocyclales</taxon>
        <taxon>Zoogloeaceae</taxon>
        <taxon>Parazoarcus</taxon>
    </lineage>
</organism>
<dbReference type="EMBL" id="CP022187">
    <property type="protein sequence ID" value="AWI75565.1"/>
    <property type="molecule type" value="Genomic_DNA"/>
</dbReference>
<evidence type="ECO:0000313" key="10">
    <source>
        <dbReference type="EMBL" id="AWI75565.1"/>
    </source>
</evidence>
<keyword evidence="11" id="KW-1185">Reference proteome</keyword>
<dbReference type="GO" id="GO:0044874">
    <property type="term" value="P:lipoprotein localization to outer membrane"/>
    <property type="evidence" value="ECO:0007669"/>
    <property type="project" value="TreeGrafter"/>
</dbReference>
<keyword evidence="4 7" id="KW-0812">Transmembrane</keyword>
<proteinExistence type="inferred from homology"/>
<feature type="transmembrane region" description="Helical" evidence="7">
    <location>
        <begin position="267"/>
        <end position="286"/>
    </location>
</feature>
<protein>
    <submittedName>
        <fullName evidence="10">ABC transporter permease</fullName>
    </submittedName>
</protein>
<evidence type="ECO:0000259" key="9">
    <source>
        <dbReference type="Pfam" id="PF12704"/>
    </source>
</evidence>
<evidence type="ECO:0000259" key="8">
    <source>
        <dbReference type="Pfam" id="PF02687"/>
    </source>
</evidence>
<evidence type="ECO:0000256" key="3">
    <source>
        <dbReference type="ARBA" id="ARBA00022475"/>
    </source>
</evidence>
<sequence>MLFKLALRNIFRQKVRTAMTLAAIIFGVAGLILSGGFVQDIFVQLGEAIIHSQTGHVQVFRQDFLEKGTRQPDRYLIDQPEAVADLIKAQPGVNEVAARLSFAGLLNNGKRDLPIIGEGVEPDKESRLGTYLSITAGRQLTDDDTFGMMIGQGVAHSLGVKPGDSVILVMNTTDGALNTLDFEIIGVFQSFSKDFDARAVRITLGAARELMATAGANLLVVTLDRTEDTETSQAAITGALPAGLDSRNWRQLSDFYDKTLQLYDRQFGVLQLIILFMVVLSVANTVNMSAFERLGEFGTLQALGNTRRQVFRLILLENALLGLIGATLGVLTGIILALTISAIGIPMPPPPNANVGYTAFIRVDSATVAIAFLIGVAAAALAAIFPANRVASTPVVDALRQSN</sequence>
<dbReference type="InterPro" id="IPR025857">
    <property type="entry name" value="MacB_PCD"/>
</dbReference>
<evidence type="ECO:0000256" key="4">
    <source>
        <dbReference type="ARBA" id="ARBA00022692"/>
    </source>
</evidence>
<dbReference type="KEGG" id="acom:CEW83_10350"/>
<name>A0A2U8GST1_9RHOO</name>
<dbReference type="InterPro" id="IPR003838">
    <property type="entry name" value="ABC3_permease_C"/>
</dbReference>
<dbReference type="PANTHER" id="PTHR30489">
    <property type="entry name" value="LIPOPROTEIN-RELEASING SYSTEM TRANSMEMBRANE PROTEIN LOLE"/>
    <property type="match status" value="1"/>
</dbReference>
<reference evidence="10 11" key="1">
    <citation type="submission" date="2017-06" db="EMBL/GenBank/DDBJ databases">
        <title>Azoarcus.</title>
        <authorList>
            <person name="Woo J.-H."/>
            <person name="Kim H.-S."/>
        </authorList>
    </citation>
    <scope>NUCLEOTIDE SEQUENCE [LARGE SCALE GENOMIC DNA]</scope>
    <source>
        <strain evidence="10 11">TSPY31</strain>
    </source>
</reference>
<dbReference type="InterPro" id="IPR051447">
    <property type="entry name" value="Lipoprotein-release_system"/>
</dbReference>
<evidence type="ECO:0000313" key="11">
    <source>
        <dbReference type="Proteomes" id="UP000244930"/>
    </source>
</evidence>
<gene>
    <name evidence="10" type="ORF">CEW83_10350</name>
</gene>